<name>A0AA39XAN1_9PEZI</name>
<dbReference type="InterPro" id="IPR013154">
    <property type="entry name" value="ADH-like_N"/>
</dbReference>
<evidence type="ECO:0000256" key="5">
    <source>
        <dbReference type="ARBA" id="ARBA00023002"/>
    </source>
</evidence>
<comment type="caution">
    <text evidence="9">The sequence shown here is derived from an EMBL/GenBank/DDBJ whole genome shotgun (WGS) entry which is preliminary data.</text>
</comment>
<dbReference type="AlphaFoldDB" id="A0AA39XAN1"/>
<keyword evidence="3 7" id="KW-0479">Metal-binding</keyword>
<dbReference type="GO" id="GO:0008270">
    <property type="term" value="F:zinc ion binding"/>
    <property type="evidence" value="ECO:0007669"/>
    <property type="project" value="InterPro"/>
</dbReference>
<dbReference type="Gene3D" id="3.40.50.720">
    <property type="entry name" value="NAD(P)-binding Rossmann-like Domain"/>
    <property type="match status" value="1"/>
</dbReference>
<keyword evidence="10" id="KW-1185">Reference proteome</keyword>
<evidence type="ECO:0000256" key="7">
    <source>
        <dbReference type="RuleBase" id="RU361277"/>
    </source>
</evidence>
<dbReference type="PANTHER" id="PTHR42940">
    <property type="entry name" value="ALCOHOL DEHYDROGENASE 1-RELATED"/>
    <property type="match status" value="1"/>
</dbReference>
<dbReference type="InterPro" id="IPR036291">
    <property type="entry name" value="NAD(P)-bd_dom_sf"/>
</dbReference>
<protein>
    <submittedName>
        <fullName evidence="9">Dehydrogenase</fullName>
    </submittedName>
</protein>
<evidence type="ECO:0000256" key="6">
    <source>
        <dbReference type="ARBA" id="ARBA00023027"/>
    </source>
</evidence>
<keyword evidence="4 7" id="KW-0862">Zinc</keyword>
<reference evidence="9" key="1">
    <citation type="submission" date="2023-06" db="EMBL/GenBank/DDBJ databases">
        <title>Genome-scale phylogeny and comparative genomics of the fungal order Sordariales.</title>
        <authorList>
            <consortium name="Lawrence Berkeley National Laboratory"/>
            <person name="Hensen N."/>
            <person name="Bonometti L."/>
            <person name="Westerberg I."/>
            <person name="Brannstrom I.O."/>
            <person name="Guillou S."/>
            <person name="Cros-Aarteil S."/>
            <person name="Calhoun S."/>
            <person name="Haridas S."/>
            <person name="Kuo A."/>
            <person name="Mondo S."/>
            <person name="Pangilinan J."/>
            <person name="Riley R."/>
            <person name="LaButti K."/>
            <person name="Andreopoulos B."/>
            <person name="Lipzen A."/>
            <person name="Chen C."/>
            <person name="Yanf M."/>
            <person name="Daum C."/>
            <person name="Ng V."/>
            <person name="Clum A."/>
            <person name="Steindorff A."/>
            <person name="Ohm R."/>
            <person name="Martin F."/>
            <person name="Silar P."/>
            <person name="Natvig D."/>
            <person name="Lalanne C."/>
            <person name="Gautier V."/>
            <person name="Ament-velasquez S.L."/>
            <person name="Kruys A."/>
            <person name="Hutchinson M.I."/>
            <person name="Powell A.J."/>
            <person name="Barry K."/>
            <person name="Miller A.N."/>
            <person name="Grigoriev I.V."/>
            <person name="Debuchy R."/>
            <person name="Gladieux P."/>
            <person name="Thoren M.H."/>
            <person name="Johannesson H."/>
        </authorList>
    </citation>
    <scope>NUCLEOTIDE SEQUENCE</scope>
    <source>
        <strain evidence="9">SMH3391-2</strain>
    </source>
</reference>
<dbReference type="InterPro" id="IPR002328">
    <property type="entry name" value="ADH_Zn_CS"/>
</dbReference>
<organism evidence="9 10">
    <name type="scientific">Bombardia bombarda</name>
    <dbReference type="NCBI Taxonomy" id="252184"/>
    <lineage>
        <taxon>Eukaryota</taxon>
        <taxon>Fungi</taxon>
        <taxon>Dikarya</taxon>
        <taxon>Ascomycota</taxon>
        <taxon>Pezizomycotina</taxon>
        <taxon>Sordariomycetes</taxon>
        <taxon>Sordariomycetidae</taxon>
        <taxon>Sordariales</taxon>
        <taxon>Lasiosphaeriaceae</taxon>
        <taxon>Bombardia</taxon>
    </lineage>
</organism>
<feature type="domain" description="Enoyl reductase (ER)" evidence="8">
    <location>
        <begin position="16"/>
        <end position="338"/>
    </location>
</feature>
<comment type="cofactor">
    <cofactor evidence="1 7">
        <name>Zn(2+)</name>
        <dbReference type="ChEBI" id="CHEBI:29105"/>
    </cofactor>
</comment>
<dbReference type="SUPFAM" id="SSF50129">
    <property type="entry name" value="GroES-like"/>
    <property type="match status" value="1"/>
</dbReference>
<dbReference type="InterPro" id="IPR011032">
    <property type="entry name" value="GroES-like_sf"/>
</dbReference>
<evidence type="ECO:0000313" key="10">
    <source>
        <dbReference type="Proteomes" id="UP001174934"/>
    </source>
</evidence>
<dbReference type="Pfam" id="PF00107">
    <property type="entry name" value="ADH_zinc_N"/>
    <property type="match status" value="1"/>
</dbReference>
<dbReference type="GO" id="GO:0004022">
    <property type="term" value="F:alcohol dehydrogenase (NAD+) activity"/>
    <property type="evidence" value="ECO:0007669"/>
    <property type="project" value="TreeGrafter"/>
</dbReference>
<keyword evidence="6" id="KW-0520">NAD</keyword>
<dbReference type="PANTHER" id="PTHR42940:SF7">
    <property type="entry name" value="ALCOHOL DEHYDROGENASE-LIKE N-TERMINAL DOMAIN-CONTAINING PROTEIN"/>
    <property type="match status" value="1"/>
</dbReference>
<gene>
    <name evidence="9" type="ORF">B0T17DRAFT_488672</name>
</gene>
<dbReference type="PROSITE" id="PS00059">
    <property type="entry name" value="ADH_ZINC"/>
    <property type="match status" value="1"/>
</dbReference>
<dbReference type="GO" id="GO:0005737">
    <property type="term" value="C:cytoplasm"/>
    <property type="evidence" value="ECO:0007669"/>
    <property type="project" value="TreeGrafter"/>
</dbReference>
<evidence type="ECO:0000256" key="4">
    <source>
        <dbReference type="ARBA" id="ARBA00022833"/>
    </source>
</evidence>
<dbReference type="Proteomes" id="UP001174934">
    <property type="component" value="Unassembled WGS sequence"/>
</dbReference>
<accession>A0AA39XAN1</accession>
<evidence type="ECO:0000256" key="1">
    <source>
        <dbReference type="ARBA" id="ARBA00001947"/>
    </source>
</evidence>
<dbReference type="InterPro" id="IPR013149">
    <property type="entry name" value="ADH-like_C"/>
</dbReference>
<evidence type="ECO:0000313" key="9">
    <source>
        <dbReference type="EMBL" id="KAK0630433.1"/>
    </source>
</evidence>
<dbReference type="InterPro" id="IPR020843">
    <property type="entry name" value="ER"/>
</dbReference>
<evidence type="ECO:0000259" key="8">
    <source>
        <dbReference type="SMART" id="SM00829"/>
    </source>
</evidence>
<sequence length="341" mass="35951">MSLPKTYKQAAFKEQGQPLVVEDVPLTPPGQGEILVKVEACGVCYSDMYAQYNGMGGGFPLVPGHEVIGKVAAVGAGVSPSAWKVGDRIGAGWVGGHDGTCNSCKKGWHQACDNPAITGETKNGGYAEYCLVRSEAAVHVPAHIDAAKFAPILCAGVTTFNSIRHQNIKAGETVAIQGLGGLGHLAIQYARRLGYRVIAISRGTEKEKAARELGANEYIDADKGDAGDQLKALGGAALVVTTAKTVESITPLMKGLNLLGKLLILSVPGAVPIDTMLMLRYALSVQVWPGGAPSDSEETVAFTDLNNVDCVIEKFPLARAQEAYEKMLAGNVRFRAVITME</sequence>
<dbReference type="Gene3D" id="3.90.180.10">
    <property type="entry name" value="Medium-chain alcohol dehydrogenases, catalytic domain"/>
    <property type="match status" value="1"/>
</dbReference>
<dbReference type="SMART" id="SM00829">
    <property type="entry name" value="PKS_ER"/>
    <property type="match status" value="1"/>
</dbReference>
<dbReference type="Pfam" id="PF08240">
    <property type="entry name" value="ADH_N"/>
    <property type="match status" value="1"/>
</dbReference>
<dbReference type="EMBL" id="JAULSR010000002">
    <property type="protein sequence ID" value="KAK0630433.1"/>
    <property type="molecule type" value="Genomic_DNA"/>
</dbReference>
<dbReference type="FunFam" id="3.40.50.720:FF:000039">
    <property type="entry name" value="Alcohol dehydrogenase AdhP"/>
    <property type="match status" value="1"/>
</dbReference>
<keyword evidence="5" id="KW-0560">Oxidoreductase</keyword>
<dbReference type="SUPFAM" id="SSF51735">
    <property type="entry name" value="NAD(P)-binding Rossmann-fold domains"/>
    <property type="match status" value="1"/>
</dbReference>
<evidence type="ECO:0000256" key="3">
    <source>
        <dbReference type="ARBA" id="ARBA00022723"/>
    </source>
</evidence>
<proteinExistence type="inferred from homology"/>
<evidence type="ECO:0000256" key="2">
    <source>
        <dbReference type="ARBA" id="ARBA00008072"/>
    </source>
</evidence>
<comment type="similarity">
    <text evidence="2 7">Belongs to the zinc-containing alcohol dehydrogenase family.</text>
</comment>